<evidence type="ECO:0000256" key="4">
    <source>
        <dbReference type="ARBA" id="ARBA00022525"/>
    </source>
</evidence>
<dbReference type="PRINTS" id="PR01349">
    <property type="entry name" value="WNTPROTEIN"/>
</dbReference>
<dbReference type="InterPro" id="IPR034312">
    <property type="entry name" value="Protein_Wnt-8A/8C"/>
</dbReference>
<dbReference type="InterPro" id="IPR013301">
    <property type="entry name" value="Wnt8"/>
</dbReference>
<gene>
    <name evidence="12" type="primary">Wnt8a_0</name>
    <name evidence="12" type="ORF">GTO93_0020599</name>
</gene>
<comment type="subcellular location">
    <subcellularLocation>
        <location evidence="1 11">Secreted</location>
        <location evidence="1 11">Extracellular space</location>
        <location evidence="1 11">Extracellular matrix</location>
    </subcellularLocation>
</comment>
<keyword evidence="10" id="KW-0449">Lipoprotein</keyword>
<organism evidence="12 13">
    <name type="scientific">Polyodon spathula</name>
    <name type="common">North American paddlefish</name>
    <name type="synonym">Squalus spathula</name>
    <dbReference type="NCBI Taxonomy" id="7913"/>
    <lineage>
        <taxon>Eukaryota</taxon>
        <taxon>Metazoa</taxon>
        <taxon>Chordata</taxon>
        <taxon>Craniata</taxon>
        <taxon>Vertebrata</taxon>
        <taxon>Euteleostomi</taxon>
        <taxon>Actinopterygii</taxon>
        <taxon>Chondrostei</taxon>
        <taxon>Acipenseriformes</taxon>
        <taxon>Polyodontidae</taxon>
        <taxon>Polyodon</taxon>
    </lineage>
</organism>
<evidence type="ECO:0000256" key="9">
    <source>
        <dbReference type="ARBA" id="ARBA00023180"/>
    </source>
</evidence>
<evidence type="ECO:0000256" key="5">
    <source>
        <dbReference type="ARBA" id="ARBA00022530"/>
    </source>
</evidence>
<dbReference type="PRINTS" id="PR01892">
    <property type="entry name" value="WNT8PROTEIN"/>
</dbReference>
<dbReference type="Proteomes" id="UP001166093">
    <property type="component" value="Unassembled WGS sequence"/>
</dbReference>
<dbReference type="SMART" id="SM00097">
    <property type="entry name" value="WNT1"/>
    <property type="match status" value="2"/>
</dbReference>
<dbReference type="EMBL" id="JAAWVQ010145897">
    <property type="protein sequence ID" value="MBN3285312.1"/>
    <property type="molecule type" value="Genomic_DNA"/>
</dbReference>
<evidence type="ECO:0000256" key="8">
    <source>
        <dbReference type="ARBA" id="ARBA00023157"/>
    </source>
</evidence>
<evidence type="ECO:0000256" key="7">
    <source>
        <dbReference type="ARBA" id="ARBA00022729"/>
    </source>
</evidence>
<dbReference type="Gene3D" id="3.30.2460.20">
    <property type="match status" value="1"/>
</dbReference>
<evidence type="ECO:0000313" key="13">
    <source>
        <dbReference type="Proteomes" id="UP001166093"/>
    </source>
</evidence>
<evidence type="ECO:0000313" key="12">
    <source>
        <dbReference type="EMBL" id="MBN3285312.1"/>
    </source>
</evidence>
<dbReference type="CDD" id="cd19351">
    <property type="entry name" value="Wnt_Wnt8a"/>
    <property type="match status" value="1"/>
</dbReference>
<comment type="caution">
    <text evidence="12">The sequence shown here is derived from an EMBL/GenBank/DDBJ whole genome shotgun (WGS) entry which is preliminary data.</text>
</comment>
<dbReference type="PANTHER" id="PTHR12027">
    <property type="entry name" value="WNT RELATED"/>
    <property type="match status" value="1"/>
</dbReference>
<protein>
    <recommendedName>
        <fullName evidence="11">Protein Wnt</fullName>
    </recommendedName>
</protein>
<evidence type="ECO:0000256" key="3">
    <source>
        <dbReference type="ARBA" id="ARBA00022473"/>
    </source>
</evidence>
<dbReference type="InterPro" id="IPR043158">
    <property type="entry name" value="Wnt_C"/>
</dbReference>
<keyword evidence="13" id="KW-1185">Reference proteome</keyword>
<comment type="similarity">
    <text evidence="2 11">Belongs to the Wnt family.</text>
</comment>
<evidence type="ECO:0000256" key="1">
    <source>
        <dbReference type="ARBA" id="ARBA00004498"/>
    </source>
</evidence>
<evidence type="ECO:0000256" key="10">
    <source>
        <dbReference type="ARBA" id="ARBA00023288"/>
    </source>
</evidence>
<proteinExistence type="inferred from homology"/>
<feature type="non-terminal residue" evidence="12">
    <location>
        <position position="600"/>
    </location>
</feature>
<comment type="function">
    <text evidence="11">Ligand for members of the frizzled family of seven transmembrane receptors.</text>
</comment>
<keyword evidence="3 11" id="KW-0217">Developmental protein</keyword>
<accession>A0ABS2YF88</accession>
<dbReference type="InterPro" id="IPR005817">
    <property type="entry name" value="Wnt"/>
</dbReference>
<evidence type="ECO:0000256" key="11">
    <source>
        <dbReference type="RuleBase" id="RU003500"/>
    </source>
</evidence>
<keyword evidence="5" id="KW-0272">Extracellular matrix</keyword>
<keyword evidence="8" id="KW-1015">Disulfide bond</keyword>
<keyword evidence="4" id="KW-0964">Secreted</keyword>
<dbReference type="Pfam" id="PF00110">
    <property type="entry name" value="wnt"/>
    <property type="match status" value="2"/>
</dbReference>
<sequence length="600" mass="67314">QALLTYSSSVQVGALSGIAECKHQFAWDLSNCPESALQLSTHNGLRSATRETSFVHAISSAGVMYTLTRNCSMGDFENCGCDDSRKGKIELGERISKQYVDDLETGQDSRAAVKLHNNEAGIMAVKATMKRSCKWHGVSGNCSIQTCWLLLSEFREIGNYLKLKHDQAQKLEMDKRRMRAGNSADNRGAIADAFSTIARTELIYFEESPDYCIKNVSLGLYGTEGRECLQSSRNLSQDKGRTERLTAMVFFQLFTPLFVYVYCNVFSASAWSVNNFLMTGPKAFLTYSSSVQVGAQSGIAECKHQFGWDRWNCPESALQLSTQKGLRSATRETSFVHAISSAGVMYTLTRNCSMGDLDNCGCDDSRNGKIGGRGWIWGGCSDNVDFGERISKQYVDALETGQDSRAAVNLHNNEAGRMAVKATMKRICKCHGMSESCSIQTCWLQLSEFREIGNYLKLKHDHAQKLEMDKRRMRAGNSADNRGVIAEAFSTTARTELIYLEDSPDYCVKNASLGFLGTEGRECLQNGDNLSQWEKRSCRRLCHECGLKVEERRTEIISSCNCKFQWCCTVNCEQCTQVVTKHYCSRRERSNSHNKRRRHH</sequence>
<keyword evidence="7" id="KW-0732">Signal</keyword>
<keyword evidence="6 11" id="KW-0879">Wnt signaling pathway</keyword>
<name>A0ABS2YF88_POLSP</name>
<evidence type="ECO:0000256" key="2">
    <source>
        <dbReference type="ARBA" id="ARBA00005683"/>
    </source>
</evidence>
<evidence type="ECO:0000256" key="6">
    <source>
        <dbReference type="ARBA" id="ARBA00022687"/>
    </source>
</evidence>
<feature type="non-terminal residue" evidence="12">
    <location>
        <position position="1"/>
    </location>
</feature>
<dbReference type="PANTHER" id="PTHR12027:SF92">
    <property type="entry name" value="PROTEIN WNT-8A"/>
    <property type="match status" value="1"/>
</dbReference>
<reference evidence="12" key="1">
    <citation type="journal article" date="2021" name="Cell">
        <title>Tracing the genetic footprints of vertebrate landing in non-teleost ray-finned fishes.</title>
        <authorList>
            <person name="Bi X."/>
            <person name="Wang K."/>
            <person name="Yang L."/>
            <person name="Pan H."/>
            <person name="Jiang H."/>
            <person name="Wei Q."/>
            <person name="Fang M."/>
            <person name="Yu H."/>
            <person name="Zhu C."/>
            <person name="Cai Y."/>
            <person name="He Y."/>
            <person name="Gan X."/>
            <person name="Zeng H."/>
            <person name="Yu D."/>
            <person name="Zhu Y."/>
            <person name="Jiang H."/>
            <person name="Qiu Q."/>
            <person name="Yang H."/>
            <person name="Zhang Y.E."/>
            <person name="Wang W."/>
            <person name="Zhu M."/>
            <person name="He S."/>
            <person name="Zhang G."/>
        </authorList>
    </citation>
    <scope>NUCLEOTIDE SEQUENCE</scope>
    <source>
        <strain evidence="12">Pddl_001</strain>
    </source>
</reference>
<keyword evidence="9" id="KW-0325">Glycoprotein</keyword>